<dbReference type="InterPro" id="IPR052741">
    <property type="entry name" value="Mitochondrial_HTD2"/>
</dbReference>
<evidence type="ECO:0000259" key="1">
    <source>
        <dbReference type="Pfam" id="PF13452"/>
    </source>
</evidence>
<dbReference type="RefSeq" id="WP_160611201.1">
    <property type="nucleotide sequence ID" value="NZ_WTZA01000001.1"/>
</dbReference>
<dbReference type="SUPFAM" id="SSF54637">
    <property type="entry name" value="Thioesterase/thiol ester dehydrase-isomerase"/>
    <property type="match status" value="2"/>
</dbReference>
<name>A0A6I4TE33_9SPHN</name>
<sequence length="283" mass="30499">MNDFSSWTGREEQRGDRLDPALAARWLATFDLAAQVTGAMPQGIHFCLCTPDAPTAALGADGHPARDETRCSFLPPVPLPRRMWAASDIAFLSPIVVGAAVERTSRITSIAPKSGKSGEMVFVEVAHETRADGVAAVREVQTLVYRQAADPDAPLQPPPMGGGRFSGGEWDAVREIVPGETLLFRFSALTFNTHRIHYDAPYARDEERYRGLVVHGPLMASLLLQMAGDVLGEQALRRFAFRAMSPAIAGEPLHLALRRADETVELGAFAGDGRQIVAATGAV</sequence>
<evidence type="ECO:0000313" key="3">
    <source>
        <dbReference type="Proteomes" id="UP000439522"/>
    </source>
</evidence>
<dbReference type="Gene3D" id="3.10.129.10">
    <property type="entry name" value="Hotdog Thioesterase"/>
    <property type="match status" value="2"/>
</dbReference>
<gene>
    <name evidence="2" type="ORF">GRI40_10120</name>
</gene>
<proteinExistence type="predicted"/>
<protein>
    <recommendedName>
        <fullName evidence="1">FAS1-like dehydratase domain-containing protein</fullName>
    </recommendedName>
</protein>
<dbReference type="OrthoDB" id="7183822at2"/>
<dbReference type="PANTHER" id="PTHR28152:SF1">
    <property type="entry name" value="HYDROXYACYL-THIOESTER DEHYDRATASE TYPE 2, MITOCHONDRIAL"/>
    <property type="match status" value="1"/>
</dbReference>
<reference evidence="2 3" key="1">
    <citation type="submission" date="2019-12" db="EMBL/GenBank/DDBJ databases">
        <title>Genomic-based taxomic classification of the family Erythrobacteraceae.</title>
        <authorList>
            <person name="Xu L."/>
        </authorList>
    </citation>
    <scope>NUCLEOTIDE SEQUENCE [LARGE SCALE GENOMIC DNA]</scope>
    <source>
        <strain evidence="2 3">100921-2</strain>
    </source>
</reference>
<comment type="caution">
    <text evidence="2">The sequence shown here is derived from an EMBL/GenBank/DDBJ whole genome shotgun (WGS) entry which is preliminary data.</text>
</comment>
<dbReference type="InterPro" id="IPR029069">
    <property type="entry name" value="HotDog_dom_sf"/>
</dbReference>
<dbReference type="PANTHER" id="PTHR28152">
    <property type="entry name" value="HYDROXYACYL-THIOESTER DEHYDRATASE TYPE 2, MITOCHONDRIAL"/>
    <property type="match status" value="1"/>
</dbReference>
<dbReference type="Proteomes" id="UP000439522">
    <property type="component" value="Unassembled WGS sequence"/>
</dbReference>
<dbReference type="Pfam" id="PF13452">
    <property type="entry name" value="FAS1_DH_region"/>
    <property type="match status" value="1"/>
</dbReference>
<organism evidence="2 3">
    <name type="scientific">Tsuneonella aeria</name>
    <dbReference type="NCBI Taxonomy" id="1837929"/>
    <lineage>
        <taxon>Bacteria</taxon>
        <taxon>Pseudomonadati</taxon>
        <taxon>Pseudomonadota</taxon>
        <taxon>Alphaproteobacteria</taxon>
        <taxon>Sphingomonadales</taxon>
        <taxon>Erythrobacteraceae</taxon>
        <taxon>Tsuneonella</taxon>
    </lineage>
</organism>
<keyword evidence="3" id="KW-1185">Reference proteome</keyword>
<dbReference type="InterPro" id="IPR039569">
    <property type="entry name" value="FAS1-like_DH_region"/>
</dbReference>
<evidence type="ECO:0000313" key="2">
    <source>
        <dbReference type="EMBL" id="MXO75571.1"/>
    </source>
</evidence>
<accession>A0A6I4TE33</accession>
<dbReference type="AlphaFoldDB" id="A0A6I4TE33"/>
<feature type="domain" description="FAS1-like dehydratase" evidence="1">
    <location>
        <begin position="57"/>
        <end position="136"/>
    </location>
</feature>
<dbReference type="EMBL" id="WTZA01000001">
    <property type="protein sequence ID" value="MXO75571.1"/>
    <property type="molecule type" value="Genomic_DNA"/>
</dbReference>
<dbReference type="GO" id="GO:0019171">
    <property type="term" value="F:(3R)-hydroxyacyl-[acyl-carrier-protein] dehydratase activity"/>
    <property type="evidence" value="ECO:0007669"/>
    <property type="project" value="TreeGrafter"/>
</dbReference>